<evidence type="ECO:0000256" key="6">
    <source>
        <dbReference type="ARBA" id="ARBA00023163"/>
    </source>
</evidence>
<dbReference type="OrthoDB" id="10044938at2759"/>
<name>A0A401S3M7_CHIPU</name>
<organism evidence="15 16">
    <name type="scientific">Chiloscyllium punctatum</name>
    <name type="common">Brownbanded bambooshark</name>
    <name type="synonym">Hemiscyllium punctatum</name>
    <dbReference type="NCBI Taxonomy" id="137246"/>
    <lineage>
        <taxon>Eukaryota</taxon>
        <taxon>Metazoa</taxon>
        <taxon>Chordata</taxon>
        <taxon>Craniata</taxon>
        <taxon>Vertebrata</taxon>
        <taxon>Chondrichthyes</taxon>
        <taxon>Elasmobranchii</taxon>
        <taxon>Galeomorphii</taxon>
        <taxon>Galeoidea</taxon>
        <taxon>Orectolobiformes</taxon>
        <taxon>Hemiscylliidae</taxon>
        <taxon>Chiloscyllium</taxon>
    </lineage>
</organism>
<dbReference type="AlphaFoldDB" id="A0A401S3M7"/>
<evidence type="ECO:0000256" key="4">
    <source>
        <dbReference type="ARBA" id="ARBA00022990"/>
    </source>
</evidence>
<dbReference type="SUPFAM" id="SSF54928">
    <property type="entry name" value="RNA-binding domain, RBD"/>
    <property type="match status" value="1"/>
</dbReference>
<dbReference type="InterPro" id="IPR052600">
    <property type="entry name" value="Nuc_rcpt_coact/corep"/>
</dbReference>
<proteinExistence type="predicted"/>
<evidence type="ECO:0000256" key="10">
    <source>
        <dbReference type="ARBA" id="ARBA00067178"/>
    </source>
</evidence>
<dbReference type="SUPFAM" id="SSF52954">
    <property type="entry name" value="Class II aaRS ABD-related"/>
    <property type="match status" value="1"/>
</dbReference>
<evidence type="ECO:0000313" key="15">
    <source>
        <dbReference type="EMBL" id="GCC24972.1"/>
    </source>
</evidence>
<evidence type="ECO:0000256" key="11">
    <source>
        <dbReference type="ARBA" id="ARBA00077270"/>
    </source>
</evidence>
<dbReference type="InterPro" id="IPR035979">
    <property type="entry name" value="RBD_domain_sf"/>
</dbReference>
<dbReference type="InterPro" id="IPR012677">
    <property type="entry name" value="Nucleotide-bd_a/b_plait_sf"/>
</dbReference>
<keyword evidence="6" id="KW-0804">Transcription</keyword>
<feature type="compositionally biased region" description="Low complexity" evidence="13">
    <location>
        <begin position="410"/>
        <end position="422"/>
    </location>
</feature>
<reference evidence="15 16" key="1">
    <citation type="journal article" date="2018" name="Nat. Ecol. Evol.">
        <title>Shark genomes provide insights into elasmobranch evolution and the origin of vertebrates.</title>
        <authorList>
            <person name="Hara Y"/>
            <person name="Yamaguchi K"/>
            <person name="Onimaru K"/>
            <person name="Kadota M"/>
            <person name="Koyanagi M"/>
            <person name="Keeley SD"/>
            <person name="Tatsumi K"/>
            <person name="Tanaka K"/>
            <person name="Motone F"/>
            <person name="Kageyama Y"/>
            <person name="Nozu R"/>
            <person name="Adachi N"/>
            <person name="Nishimura O"/>
            <person name="Nakagawa R"/>
            <person name="Tanegashima C"/>
            <person name="Kiyatake I"/>
            <person name="Matsumoto R"/>
            <person name="Murakumo K"/>
            <person name="Nishida K"/>
            <person name="Terakita A"/>
            <person name="Kuratani S"/>
            <person name="Sato K"/>
            <person name="Hyodo S Kuraku.S."/>
        </authorList>
    </citation>
    <scope>NUCLEOTIDE SEQUENCE [LARGE SCALE GENOMIC DNA]</scope>
</reference>
<dbReference type="Gene3D" id="3.30.70.330">
    <property type="match status" value="1"/>
</dbReference>
<dbReference type="GO" id="GO:0003723">
    <property type="term" value="F:RNA binding"/>
    <property type="evidence" value="ECO:0007669"/>
    <property type="project" value="UniProtKB-UniRule"/>
</dbReference>
<keyword evidence="16" id="KW-1185">Reference proteome</keyword>
<feature type="region of interest" description="Disordered" evidence="13">
    <location>
        <begin position="54"/>
        <end position="98"/>
    </location>
</feature>
<feature type="region of interest" description="Disordered" evidence="13">
    <location>
        <begin position="367"/>
        <end position="465"/>
    </location>
</feature>
<evidence type="ECO:0000313" key="16">
    <source>
        <dbReference type="Proteomes" id="UP000287033"/>
    </source>
</evidence>
<feature type="domain" description="RRM" evidence="14">
    <location>
        <begin position="21"/>
        <end position="77"/>
    </location>
</feature>
<gene>
    <name evidence="15" type="ORF">chiPu_0003375</name>
</gene>
<evidence type="ECO:0000256" key="13">
    <source>
        <dbReference type="SAM" id="MobiDB-lite"/>
    </source>
</evidence>
<dbReference type="Gene3D" id="3.40.50.1110">
    <property type="entry name" value="SGNH hydrolase"/>
    <property type="match status" value="1"/>
</dbReference>
<dbReference type="InterPro" id="IPR000504">
    <property type="entry name" value="RRM_dom"/>
</dbReference>
<protein>
    <recommendedName>
        <fullName evidence="10">Nuclear receptor coactivator 5</fullName>
    </recommendedName>
    <alternativeName>
        <fullName evidence="11">Coactivator independent of AF-2</fullName>
    </alternativeName>
</protein>
<dbReference type="GO" id="GO:0005634">
    <property type="term" value="C:nucleus"/>
    <property type="evidence" value="ECO:0007669"/>
    <property type="project" value="UniProtKB-SubCell"/>
</dbReference>
<dbReference type="CDD" id="cd00229">
    <property type="entry name" value="SGNH_hydrolase"/>
    <property type="match status" value="1"/>
</dbReference>
<evidence type="ECO:0000256" key="9">
    <source>
        <dbReference type="ARBA" id="ARBA00063216"/>
    </source>
</evidence>
<feature type="compositionally biased region" description="Polar residues" evidence="13">
    <location>
        <begin position="450"/>
        <end position="465"/>
    </location>
</feature>
<feature type="compositionally biased region" description="Low complexity" evidence="13">
    <location>
        <begin position="429"/>
        <end position="442"/>
    </location>
</feature>
<dbReference type="Gene3D" id="3.40.50.800">
    <property type="entry name" value="Anticodon-binding domain"/>
    <property type="match status" value="1"/>
</dbReference>
<evidence type="ECO:0000256" key="5">
    <source>
        <dbReference type="ARBA" id="ARBA00023015"/>
    </source>
</evidence>
<keyword evidence="5" id="KW-0805">Transcription regulation</keyword>
<dbReference type="InterPro" id="IPR036621">
    <property type="entry name" value="Anticodon-bd_dom_sf"/>
</dbReference>
<keyword evidence="7" id="KW-0539">Nucleus</keyword>
<evidence type="ECO:0000256" key="8">
    <source>
        <dbReference type="ARBA" id="ARBA00057771"/>
    </source>
</evidence>
<keyword evidence="4" id="KW-0007">Acetylation</keyword>
<dbReference type="InterPro" id="IPR036514">
    <property type="entry name" value="SGNH_hydro_sf"/>
</dbReference>
<dbReference type="PANTHER" id="PTHR23295">
    <property type="entry name" value="NUCLEAR RECEPTOR COACTIVATOR 5-RELATED"/>
    <property type="match status" value="1"/>
</dbReference>
<feature type="region of interest" description="Disordered" evidence="13">
    <location>
        <begin position="506"/>
        <end position="532"/>
    </location>
</feature>
<accession>A0A401S3M7</accession>
<dbReference type="PANTHER" id="PTHR23295:SF3">
    <property type="entry name" value="NUCLEAR RECEPTOR COACTIVATOR 5"/>
    <property type="match status" value="1"/>
</dbReference>
<sequence>MRGDRGASNKTDSADPRDLERRIFVGNLPTDSMVRKDLEDMFIKYGKINDVNMAAERRNSNKTTRRPSPPRRDPFAFGDERDVRRERSPLRPVRDDRDARDPLFDRYRDARDPRDPNYRREEVYDRYYRFDDVLRRKEEPYVERFREPWDSRAPREVDDPMRRERRREELYRQYYDEIQRRYDAERPVDCSVIVVNKQQKEYAESVGRKVRDLGMVVDLIFLNTEVSLTQALEDVSRGGTAFAIVITQQHEIHRSCTVNILFGTPQEHRNMPMADAMILVARNYERYKTETREKEREEIARKAAKMADEVIGREREPTQGAMEERGNPPGIQPLLNLLADGRYLTVEEIDKIIEYLREKKERLLRGGDSLHGSVHNPAPMPRPNMGSVGMNPLDAQPSLPPAPSLKGGPQDTQAAQQQELQAKILSLFNSGSSGSNTNTAGAQGPVYGSALNTQPQNRGGQLGLNNSSYLSQAQQRMTGPNSQLPPLMSQAVAPRATAIRSPLPQTQGLYGQQQPRGPTPNQSSALSQAQRSGVATDTQNTVWIAGHVIISQARDRAETKPYGINLGLDKRGFSIHWLSAPDLRWHELHDLLMHHLARYQPPKYLVIHLGDNDIGYIQASDIIYTAKEVLEALKFLLPKTILVCSELLPRPHWAFEPGAPLENDRRTINGVLKQYMEYKGQKFIEHPFDVKRQGLFIGRGDYLTDVGLDLFNTTLMDSLKCYLREELMHGS</sequence>
<dbReference type="SUPFAM" id="SSF52266">
    <property type="entry name" value="SGNH hydrolase"/>
    <property type="match status" value="1"/>
</dbReference>
<comment type="subcellular location">
    <subcellularLocation>
        <location evidence="1">Nucleus</location>
    </subcellularLocation>
</comment>
<comment type="function">
    <text evidence="8">Nuclear receptor coregulator that can have both coactivator and corepressor functions. Interacts with nuclear receptors for steroids (ESR1 and ESR2) independently of the steroid binding domain (AF-2) of the ESR receptors, and with the orphan nuclear receptor NR1D2. Involved in the coactivation of nuclear steroid receptors (ER) as well as the corepression of MYC in response to 17-beta-estradiol (E2).</text>
</comment>
<keyword evidence="3" id="KW-0597">Phosphoprotein</keyword>
<dbReference type="PROSITE" id="PS50102">
    <property type="entry name" value="RRM"/>
    <property type="match status" value="1"/>
</dbReference>
<keyword evidence="12" id="KW-0694">RNA-binding</keyword>
<evidence type="ECO:0000256" key="1">
    <source>
        <dbReference type="ARBA" id="ARBA00004123"/>
    </source>
</evidence>
<dbReference type="Proteomes" id="UP000287033">
    <property type="component" value="Unassembled WGS sequence"/>
</dbReference>
<evidence type="ECO:0000256" key="7">
    <source>
        <dbReference type="ARBA" id="ARBA00023242"/>
    </source>
</evidence>
<dbReference type="STRING" id="137246.A0A401S3M7"/>
<feature type="compositionally biased region" description="Basic and acidic residues" evidence="13">
    <location>
        <begin position="70"/>
        <end position="98"/>
    </location>
</feature>
<dbReference type="EMBL" id="BEZZ01000072">
    <property type="protein sequence ID" value="GCC24972.1"/>
    <property type="molecule type" value="Genomic_DNA"/>
</dbReference>
<dbReference type="FunFam" id="3.40.50.800:FF:000010">
    <property type="entry name" value="Putative nuclear receptor coactivator 5"/>
    <property type="match status" value="1"/>
</dbReference>
<keyword evidence="2" id="KW-0678">Repressor</keyword>
<dbReference type="OMA" id="MHDRGGM"/>
<evidence type="ECO:0000256" key="3">
    <source>
        <dbReference type="ARBA" id="ARBA00022553"/>
    </source>
</evidence>
<comment type="subunit">
    <text evidence="9">Binds HTATIP2/TIP30. Interacts with YLPM1. Forms a complex with ILF2, ILF3, YLPM1, KHDRBS1, RBMX and PPP1CA.</text>
</comment>
<feature type="region of interest" description="Disordered" evidence="13">
    <location>
        <begin position="1"/>
        <end position="20"/>
    </location>
</feature>
<evidence type="ECO:0000256" key="2">
    <source>
        <dbReference type="ARBA" id="ARBA00022491"/>
    </source>
</evidence>
<evidence type="ECO:0000256" key="12">
    <source>
        <dbReference type="PROSITE-ProRule" id="PRU00176"/>
    </source>
</evidence>
<evidence type="ECO:0000259" key="14">
    <source>
        <dbReference type="PROSITE" id="PS50102"/>
    </source>
</evidence>
<comment type="caution">
    <text evidence="15">The sequence shown here is derived from an EMBL/GenBank/DDBJ whole genome shotgun (WGS) entry which is preliminary data.</text>
</comment>